<dbReference type="EMBL" id="JPKZ01002917">
    <property type="protein sequence ID" value="KHN74374.1"/>
    <property type="molecule type" value="Genomic_DNA"/>
</dbReference>
<dbReference type="AlphaFoldDB" id="A0A0B2UYU7"/>
<protein>
    <submittedName>
        <fullName evidence="2">Uncharacterized protein</fullName>
    </submittedName>
</protein>
<dbReference type="Proteomes" id="UP000031036">
    <property type="component" value="Unassembled WGS sequence"/>
</dbReference>
<feature type="non-terminal residue" evidence="2">
    <location>
        <position position="144"/>
    </location>
</feature>
<name>A0A0B2UYU7_TOXCA</name>
<keyword evidence="3" id="KW-1185">Reference proteome</keyword>
<feature type="compositionally biased region" description="Polar residues" evidence="1">
    <location>
        <begin position="68"/>
        <end position="77"/>
    </location>
</feature>
<comment type="caution">
    <text evidence="2">The sequence shown here is derived from an EMBL/GenBank/DDBJ whole genome shotgun (WGS) entry which is preliminary data.</text>
</comment>
<evidence type="ECO:0000313" key="2">
    <source>
        <dbReference type="EMBL" id="KHN74374.1"/>
    </source>
</evidence>
<feature type="region of interest" description="Disordered" evidence="1">
    <location>
        <begin position="52"/>
        <end position="80"/>
    </location>
</feature>
<gene>
    <name evidence="2" type="ORF">Tcan_00488</name>
</gene>
<organism evidence="2 3">
    <name type="scientific">Toxocara canis</name>
    <name type="common">Canine roundworm</name>
    <dbReference type="NCBI Taxonomy" id="6265"/>
    <lineage>
        <taxon>Eukaryota</taxon>
        <taxon>Metazoa</taxon>
        <taxon>Ecdysozoa</taxon>
        <taxon>Nematoda</taxon>
        <taxon>Chromadorea</taxon>
        <taxon>Rhabditida</taxon>
        <taxon>Spirurina</taxon>
        <taxon>Ascaridomorpha</taxon>
        <taxon>Ascaridoidea</taxon>
        <taxon>Toxocaridae</taxon>
        <taxon>Toxocara</taxon>
    </lineage>
</organism>
<reference evidence="2 3" key="1">
    <citation type="submission" date="2014-11" db="EMBL/GenBank/DDBJ databases">
        <title>Genetic blueprint of the zoonotic pathogen Toxocara canis.</title>
        <authorList>
            <person name="Zhu X.-Q."/>
            <person name="Korhonen P.K."/>
            <person name="Cai H."/>
            <person name="Young N.D."/>
            <person name="Nejsum P."/>
            <person name="von Samson-Himmelstjerna G."/>
            <person name="Boag P.R."/>
            <person name="Tan P."/>
            <person name="Li Q."/>
            <person name="Min J."/>
            <person name="Yang Y."/>
            <person name="Wang X."/>
            <person name="Fang X."/>
            <person name="Hall R.S."/>
            <person name="Hofmann A."/>
            <person name="Sternberg P.W."/>
            <person name="Jex A.R."/>
            <person name="Gasser R.B."/>
        </authorList>
    </citation>
    <scope>NUCLEOTIDE SEQUENCE [LARGE SCALE GENOMIC DNA]</scope>
    <source>
        <strain evidence="2">PN_DK_2014</strain>
    </source>
</reference>
<feature type="compositionally biased region" description="Basic and acidic residues" evidence="1">
    <location>
        <begin position="56"/>
        <end position="67"/>
    </location>
</feature>
<sequence length="144" mass="16975">HTMLSSKRLARITFVNAVIKTTEIEHNTIFAIQGASYMMRRQRQNFENLPTRQHHNRADSQQHHQTNDKSPPTYHSNASERNECTKLQTYLLIRALNIKERPYLCRTHIKQYGYENNGRNSKKQKLDWNRQVSAASISRKLGRI</sequence>
<evidence type="ECO:0000256" key="1">
    <source>
        <dbReference type="SAM" id="MobiDB-lite"/>
    </source>
</evidence>
<evidence type="ECO:0000313" key="3">
    <source>
        <dbReference type="Proteomes" id="UP000031036"/>
    </source>
</evidence>
<feature type="non-terminal residue" evidence="2">
    <location>
        <position position="1"/>
    </location>
</feature>
<accession>A0A0B2UYU7</accession>
<proteinExistence type="predicted"/>